<gene>
    <name evidence="2" type="ORF">METZ01_LOCUS86263</name>
</gene>
<feature type="domain" description="DUF4325" evidence="1">
    <location>
        <begin position="20"/>
        <end position="81"/>
    </location>
</feature>
<dbReference type="InterPro" id="IPR025474">
    <property type="entry name" value="DUF4325"/>
</dbReference>
<proteinExistence type="predicted"/>
<accession>A0A381UZ42</accession>
<organism evidence="2">
    <name type="scientific">marine metagenome</name>
    <dbReference type="NCBI Taxonomy" id="408172"/>
    <lineage>
        <taxon>unclassified sequences</taxon>
        <taxon>metagenomes</taxon>
        <taxon>ecological metagenomes</taxon>
    </lineage>
</organism>
<sequence>MALRVLLEKTVGKNCSSIDDGEKVLNLIRPELIKGFSVELDFEGVKLVLTPFLNTCFGTLLEQFGRELTMTHVSMRNLSDELLQRINNFINRKEEEFTQSHDQKMLQEMFDEDGLVDSDL</sequence>
<evidence type="ECO:0000259" key="1">
    <source>
        <dbReference type="Pfam" id="PF14213"/>
    </source>
</evidence>
<dbReference type="Pfam" id="PF14213">
    <property type="entry name" value="DUF4325"/>
    <property type="match status" value="1"/>
</dbReference>
<dbReference type="EMBL" id="UINC01007453">
    <property type="protein sequence ID" value="SVA33409.1"/>
    <property type="molecule type" value="Genomic_DNA"/>
</dbReference>
<name>A0A381UZ42_9ZZZZ</name>
<protein>
    <recommendedName>
        <fullName evidence="1">DUF4325 domain-containing protein</fullName>
    </recommendedName>
</protein>
<reference evidence="2" key="1">
    <citation type="submission" date="2018-05" db="EMBL/GenBank/DDBJ databases">
        <authorList>
            <person name="Lanie J.A."/>
            <person name="Ng W.-L."/>
            <person name="Kazmierczak K.M."/>
            <person name="Andrzejewski T.M."/>
            <person name="Davidsen T.M."/>
            <person name="Wayne K.J."/>
            <person name="Tettelin H."/>
            <person name="Glass J.I."/>
            <person name="Rusch D."/>
            <person name="Podicherti R."/>
            <person name="Tsui H.-C.T."/>
            <person name="Winkler M.E."/>
        </authorList>
    </citation>
    <scope>NUCLEOTIDE SEQUENCE</scope>
</reference>
<evidence type="ECO:0000313" key="2">
    <source>
        <dbReference type="EMBL" id="SVA33409.1"/>
    </source>
</evidence>
<dbReference type="AlphaFoldDB" id="A0A381UZ42"/>